<feature type="region of interest" description="Disordered" evidence="1">
    <location>
        <begin position="819"/>
        <end position="864"/>
    </location>
</feature>
<protein>
    <submittedName>
        <fullName evidence="2">Uncharacterized protein</fullName>
    </submittedName>
</protein>
<feature type="region of interest" description="Disordered" evidence="1">
    <location>
        <begin position="1"/>
        <end position="45"/>
    </location>
</feature>
<feature type="compositionally biased region" description="Polar residues" evidence="1">
    <location>
        <begin position="8"/>
        <end position="19"/>
    </location>
</feature>
<evidence type="ECO:0000256" key="1">
    <source>
        <dbReference type="SAM" id="MobiDB-lite"/>
    </source>
</evidence>
<reference evidence="2" key="1">
    <citation type="submission" date="2018-11" db="EMBL/GenBank/DDBJ databases">
        <authorList>
            <consortium name="Pathogen Informatics"/>
        </authorList>
    </citation>
    <scope>NUCLEOTIDE SEQUENCE</scope>
</reference>
<accession>A0A3S5CMJ1</accession>
<evidence type="ECO:0000313" key="3">
    <source>
        <dbReference type="Proteomes" id="UP000784294"/>
    </source>
</evidence>
<feature type="compositionally biased region" description="Basic and acidic residues" evidence="1">
    <location>
        <begin position="403"/>
        <end position="413"/>
    </location>
</feature>
<dbReference type="EMBL" id="CAAALY010245199">
    <property type="protein sequence ID" value="VEL33126.1"/>
    <property type="molecule type" value="Genomic_DNA"/>
</dbReference>
<organism evidence="2 3">
    <name type="scientific">Protopolystoma xenopodis</name>
    <dbReference type="NCBI Taxonomy" id="117903"/>
    <lineage>
        <taxon>Eukaryota</taxon>
        <taxon>Metazoa</taxon>
        <taxon>Spiralia</taxon>
        <taxon>Lophotrochozoa</taxon>
        <taxon>Platyhelminthes</taxon>
        <taxon>Monogenea</taxon>
        <taxon>Polyopisthocotylea</taxon>
        <taxon>Polystomatidea</taxon>
        <taxon>Polystomatidae</taxon>
        <taxon>Protopolystoma</taxon>
    </lineage>
</organism>
<keyword evidence="3" id="KW-1185">Reference proteome</keyword>
<name>A0A3S5CMJ1_9PLAT</name>
<comment type="caution">
    <text evidence="2">The sequence shown here is derived from an EMBL/GenBank/DDBJ whole genome shotgun (WGS) entry which is preliminary data.</text>
</comment>
<feature type="compositionally biased region" description="Acidic residues" evidence="1">
    <location>
        <begin position="414"/>
        <end position="447"/>
    </location>
</feature>
<feature type="region of interest" description="Disordered" evidence="1">
    <location>
        <begin position="703"/>
        <end position="723"/>
    </location>
</feature>
<proteinExistence type="predicted"/>
<feature type="non-terminal residue" evidence="2">
    <location>
        <position position="1"/>
    </location>
</feature>
<dbReference type="AlphaFoldDB" id="A0A3S5CMJ1"/>
<feature type="compositionally biased region" description="Polar residues" evidence="1">
    <location>
        <begin position="831"/>
        <end position="846"/>
    </location>
</feature>
<evidence type="ECO:0000313" key="2">
    <source>
        <dbReference type="EMBL" id="VEL33126.1"/>
    </source>
</evidence>
<feature type="region of interest" description="Disordered" evidence="1">
    <location>
        <begin position="312"/>
        <end position="447"/>
    </location>
</feature>
<sequence>PTLKITRTKNSYSRSSYVLTRTRARPTSDPATHHPPSHSPRSDSSKLIQPIIQDAPNLSPASTAVSSISLVELSSGHNDADLLAEGLEQSACMDSIAMLDTGYPDGEHMDLETIAFPGPYAVVLIPLSKGSQLVHTSNSPQLCSDTPNLLEAADIEQSEPCIPSTDHIPGSPDNVVEYTESDSREIAIESGNSDTEAKSITVLSPRCLSVTAQHEELSLLDETASYSCDAGLQAPLALWRPMEAEASNSLHMESFSELLPTCPPLSYSLGESNSGLMAYLVSTKSPEPLGQLPGWSNTNPTELDADIDIKSDSEVSEEAVNGAGETNANVDDEGSVKWGSIPQSSHLRANHRSFPSNSSHTPHSDSSDCSIISKENRPPDISCSEECTTHAIDSGPFQHMRKGKGEGDAVDREDGIEEDEAEEEEEEEEGEEEEEEEIEDYDEGDEDDAKIRCQDADTEVQEDLTPLNHIPDVKTCLLPFPGGYKELASPQFPSPDHLPSVGSISGSVYSNLIFSSEPAGVSSSGQADGDEVAPGIGFIRLDNRSTAYISDPCSAKLTDYQMSAMFQANGSAAGFFPIEPEVITGPSMSDCGSGSAAADCGSSDSAALSWPTRQESRPTRQVIYHLSGVSEPFIAPPNDSIVSDASSRTTGLTEISPMKIHCQTELLTPSAFLMPASQSNCAKSTVAIQSSCCNDGITSAIGSPTTSSTVPSKNAVPSDPPSSIISSSISSTCTPALCNSHILSADLPVERELTLMSHGTTCDAPICSDNSTLSDCNGQFCHCIFDDHYQHHGHNGHQNPHNHHHNQQHMIQTPHNQIDFQSRPSSKKQDNFASSQPQAGQENLVTDSAAHESPSSLHTQTSSALGDEQKCSNFTVGYLIGQQTSLSLQETPALRYFSQPTFASFDSSSSPRSYLVHNPSSSNSSNLPSSQAIDFCLAAPNTSSHYPGAFTPQQINESRFHCSDHDEVRSHPTVDFGSVASVVSQQQQPKIKQQQQAHSTSKFSFLQPPYLPEESHFHSFSDSISESADLSQPAVLQTDFPVSSSPLFTSGHHDPLYTHNQYYSTDHSQN</sequence>
<feature type="compositionally biased region" description="Polar residues" evidence="1">
    <location>
        <begin position="703"/>
        <end position="712"/>
    </location>
</feature>
<feature type="region of interest" description="Disordered" evidence="1">
    <location>
        <begin position="906"/>
        <end position="926"/>
    </location>
</feature>
<dbReference type="Proteomes" id="UP000784294">
    <property type="component" value="Unassembled WGS sequence"/>
</dbReference>
<feature type="compositionally biased region" description="Polar residues" evidence="1">
    <location>
        <begin position="853"/>
        <end position="864"/>
    </location>
</feature>
<gene>
    <name evidence="2" type="ORF">PXEA_LOCUS26566</name>
</gene>